<feature type="region of interest" description="Disordered" evidence="1">
    <location>
        <begin position="24"/>
        <end position="80"/>
    </location>
</feature>
<protein>
    <submittedName>
        <fullName evidence="2">Uncharacterized protein</fullName>
    </submittedName>
</protein>
<proteinExistence type="predicted"/>
<reference evidence="2" key="1">
    <citation type="submission" date="2018-02" db="EMBL/GenBank/DDBJ databases">
        <authorList>
            <person name="Cohen D.B."/>
            <person name="Kent A.D."/>
        </authorList>
    </citation>
    <scope>NUCLEOTIDE SEQUENCE</scope>
</reference>
<sequence>MIFITSPGKETSKEAIDYPLSTRGDYSLRCESPADGRSAKYSAPEEGPREGSACILESPLSSEKPKRKGGSRNSKKNSNS</sequence>
<accession>A0A2N9FGS9</accession>
<feature type="compositionally biased region" description="Basic residues" evidence="1">
    <location>
        <begin position="65"/>
        <end position="80"/>
    </location>
</feature>
<gene>
    <name evidence="2" type="ORF">FSB_LOCUS14177</name>
</gene>
<evidence type="ECO:0000313" key="2">
    <source>
        <dbReference type="EMBL" id="SPC86295.1"/>
    </source>
</evidence>
<name>A0A2N9FGS9_FAGSY</name>
<dbReference type="EMBL" id="OIVN01000841">
    <property type="protein sequence ID" value="SPC86295.1"/>
    <property type="molecule type" value="Genomic_DNA"/>
</dbReference>
<feature type="compositionally biased region" description="Basic and acidic residues" evidence="1">
    <location>
        <begin position="26"/>
        <end position="38"/>
    </location>
</feature>
<evidence type="ECO:0000256" key="1">
    <source>
        <dbReference type="SAM" id="MobiDB-lite"/>
    </source>
</evidence>
<organism evidence="2">
    <name type="scientific">Fagus sylvatica</name>
    <name type="common">Beechnut</name>
    <dbReference type="NCBI Taxonomy" id="28930"/>
    <lineage>
        <taxon>Eukaryota</taxon>
        <taxon>Viridiplantae</taxon>
        <taxon>Streptophyta</taxon>
        <taxon>Embryophyta</taxon>
        <taxon>Tracheophyta</taxon>
        <taxon>Spermatophyta</taxon>
        <taxon>Magnoliopsida</taxon>
        <taxon>eudicotyledons</taxon>
        <taxon>Gunneridae</taxon>
        <taxon>Pentapetalae</taxon>
        <taxon>rosids</taxon>
        <taxon>fabids</taxon>
        <taxon>Fagales</taxon>
        <taxon>Fagaceae</taxon>
        <taxon>Fagus</taxon>
    </lineage>
</organism>
<dbReference type="AlphaFoldDB" id="A0A2N9FGS9"/>